<sequence length="220" mass="25261">MTTHQGNSDGPSKAESLFYIRVENPKIKIRYIPRIKITQGVYLGDTIVENVSGKAYLNVISTLDEEVEVQVPTLHLKPLDELFDNNELNDIKAQDDRTETADTQIDFTNPNIQERNEVPYCEADLENDEDKNVNNDSNEIIEIKENKMLNKAKEDINNTTQNRGENKVKKKIQEITRGNKRLNKNSYLEEDFLAEKPSPRLQIPKSTEGEVTKPLSRKFV</sequence>
<name>A0A151IQZ3_9HYME</name>
<proteinExistence type="predicted"/>
<dbReference type="STRING" id="471704.A0A151IQZ3"/>
<reference evidence="2 3" key="1">
    <citation type="submission" date="2015-09" db="EMBL/GenBank/DDBJ databases">
        <title>Trachymyrmex cornetzi WGS genome.</title>
        <authorList>
            <person name="Nygaard S."/>
            <person name="Hu H."/>
            <person name="Boomsma J."/>
            <person name="Zhang G."/>
        </authorList>
    </citation>
    <scope>NUCLEOTIDE SEQUENCE [LARGE SCALE GENOMIC DNA]</scope>
    <source>
        <strain evidence="2">Tcor2-1</strain>
        <tissue evidence="2">Whole body</tissue>
    </source>
</reference>
<keyword evidence="3" id="KW-1185">Reference proteome</keyword>
<feature type="region of interest" description="Disordered" evidence="1">
    <location>
        <begin position="188"/>
        <end position="220"/>
    </location>
</feature>
<gene>
    <name evidence="2" type="ORF">ALC57_19064</name>
</gene>
<dbReference type="AlphaFoldDB" id="A0A151IQZ3"/>
<protein>
    <submittedName>
        <fullName evidence="2">Uncharacterized protein</fullName>
    </submittedName>
</protein>
<evidence type="ECO:0000313" key="2">
    <source>
        <dbReference type="EMBL" id="KYN08828.1"/>
    </source>
</evidence>
<evidence type="ECO:0000256" key="1">
    <source>
        <dbReference type="SAM" id="MobiDB-lite"/>
    </source>
</evidence>
<dbReference type="EMBL" id="KQ981159">
    <property type="protein sequence ID" value="KYN08828.1"/>
    <property type="molecule type" value="Genomic_DNA"/>
</dbReference>
<accession>A0A151IQZ3</accession>
<dbReference type="Proteomes" id="UP000078492">
    <property type="component" value="Unassembled WGS sequence"/>
</dbReference>
<evidence type="ECO:0000313" key="3">
    <source>
        <dbReference type="Proteomes" id="UP000078492"/>
    </source>
</evidence>
<organism evidence="2 3">
    <name type="scientific">Trachymyrmex cornetzi</name>
    <dbReference type="NCBI Taxonomy" id="471704"/>
    <lineage>
        <taxon>Eukaryota</taxon>
        <taxon>Metazoa</taxon>
        <taxon>Ecdysozoa</taxon>
        <taxon>Arthropoda</taxon>
        <taxon>Hexapoda</taxon>
        <taxon>Insecta</taxon>
        <taxon>Pterygota</taxon>
        <taxon>Neoptera</taxon>
        <taxon>Endopterygota</taxon>
        <taxon>Hymenoptera</taxon>
        <taxon>Apocrita</taxon>
        <taxon>Aculeata</taxon>
        <taxon>Formicoidea</taxon>
        <taxon>Formicidae</taxon>
        <taxon>Myrmicinae</taxon>
        <taxon>Trachymyrmex</taxon>
    </lineage>
</organism>